<sequence>MEPTSANWELDNDEIASIASEDLHQHRPNRWTGAKSSWRTITEEDRLVWHSMKQLQGRDLAVHLYNTFALKRRGRDAKTAADLMVQTDDGQQAVWRPPKAWTAWPLKHKQVHNDRLLNSQHDDDERFTFRKPEQPLPSTELEEELSATILRTAKRRFRRRESKMARPSIESAATPGESGNDAPGPSSREASAKPETEDEDEKTPGTPSAARRRRSQPKTYEPVVSANDDLSYNLLRPSVRHILSQLDTTLSILHNSRIASLNYLSDSSTEDESDSQSGQKRPRGRPRTYTPSAVDKASPGVDPAATPQRRGRPRKIHVPNEGESHEEMLLRIARESHRRLPTTPKDQDAAFEEWIRKGDETIERERSLSLKREISEGLETEDDEKVGAKNLNRRKLAKWGLRDWSDVLGAAALAGFSSEAIARTTRRCADLFGEGMLMRKLNEAPVSHGTGFETVEYRPEPIQLSRALSDADDASSEDEPDHVQRRVTLRQPSLARSSHDRSSPDSFRGRVSRSRTPQSPATPRSRSGSAAGLFYCPIPSCDRAVQGFTRKPNLRRHLELIHQGQTEEMDSDDEVAGAVHVDGFLRPIVPGRGWRGEDTMVRKRKRYYGRKAMVGSSELDGSSS</sequence>
<feature type="region of interest" description="Disordered" evidence="1">
    <location>
        <begin position="466"/>
        <end position="530"/>
    </location>
</feature>
<evidence type="ECO:0000259" key="3">
    <source>
        <dbReference type="Pfam" id="PF26176"/>
    </source>
</evidence>
<feature type="compositionally biased region" description="Basic residues" evidence="1">
    <location>
        <begin position="152"/>
        <end position="161"/>
    </location>
</feature>
<feature type="region of interest" description="Disordered" evidence="1">
    <location>
        <begin position="266"/>
        <end position="318"/>
    </location>
</feature>
<feature type="compositionally biased region" description="Basic and acidic residues" evidence="1">
    <location>
        <begin position="118"/>
        <end position="133"/>
    </location>
</feature>
<feature type="compositionally biased region" description="Acidic residues" evidence="1">
    <location>
        <begin position="470"/>
        <end position="480"/>
    </location>
</feature>
<evidence type="ECO:0000313" key="5">
    <source>
        <dbReference type="Proteomes" id="UP001498421"/>
    </source>
</evidence>
<feature type="region of interest" description="Disordered" evidence="1">
    <location>
        <begin position="118"/>
        <end position="224"/>
    </location>
</feature>
<evidence type="ECO:0000256" key="1">
    <source>
        <dbReference type="SAM" id="MobiDB-lite"/>
    </source>
</evidence>
<feature type="domain" description="Rrn9" evidence="2">
    <location>
        <begin position="54"/>
        <end position="111"/>
    </location>
</feature>
<organism evidence="4 5">
    <name type="scientific">Neonectria magnoliae</name>
    <dbReference type="NCBI Taxonomy" id="2732573"/>
    <lineage>
        <taxon>Eukaryota</taxon>
        <taxon>Fungi</taxon>
        <taxon>Dikarya</taxon>
        <taxon>Ascomycota</taxon>
        <taxon>Pezizomycotina</taxon>
        <taxon>Sordariomycetes</taxon>
        <taxon>Hypocreomycetidae</taxon>
        <taxon>Hypocreales</taxon>
        <taxon>Nectriaceae</taxon>
        <taxon>Neonectria</taxon>
    </lineage>
</organism>
<accession>A0ABR1I9A2</accession>
<evidence type="ECO:0000313" key="4">
    <source>
        <dbReference type="EMBL" id="KAK7430125.1"/>
    </source>
</evidence>
<reference evidence="4 5" key="1">
    <citation type="journal article" date="2025" name="Microbiol. Resour. Announc.">
        <title>Draft genome sequences for Neonectria magnoliae and Neonectria punicea, canker pathogens of Liriodendron tulipifera and Acer saccharum in West Virginia.</title>
        <authorList>
            <person name="Petronek H.M."/>
            <person name="Kasson M.T."/>
            <person name="Metheny A.M."/>
            <person name="Stauder C.M."/>
            <person name="Lovett B."/>
            <person name="Lynch S.C."/>
            <person name="Garnas J.R."/>
            <person name="Kasson L.R."/>
            <person name="Stajich J.E."/>
        </authorList>
    </citation>
    <scope>NUCLEOTIDE SEQUENCE [LARGE SCALE GENOMIC DNA]</scope>
    <source>
        <strain evidence="4 5">NRRL 64651</strain>
    </source>
</reference>
<evidence type="ECO:0008006" key="6">
    <source>
        <dbReference type="Google" id="ProtNLM"/>
    </source>
</evidence>
<dbReference type="Pfam" id="PF10680">
    <property type="entry name" value="RRN9"/>
    <property type="match status" value="1"/>
</dbReference>
<protein>
    <recommendedName>
        <fullName evidence="6">C2H2-type domain-containing protein</fullName>
    </recommendedName>
</protein>
<evidence type="ECO:0000259" key="2">
    <source>
        <dbReference type="Pfam" id="PF10680"/>
    </source>
</evidence>
<dbReference type="InterPro" id="IPR019622">
    <property type="entry name" value="Rrn9_dom"/>
</dbReference>
<dbReference type="InterPro" id="IPR059095">
    <property type="entry name" value="Znf_C2H2_17_2nd"/>
</dbReference>
<name>A0ABR1I9A2_9HYPO</name>
<feature type="domain" description="C2H2-domain containing protein second zinc finger" evidence="3">
    <location>
        <begin position="534"/>
        <end position="562"/>
    </location>
</feature>
<dbReference type="EMBL" id="JAZAVK010000022">
    <property type="protein sequence ID" value="KAK7430125.1"/>
    <property type="molecule type" value="Genomic_DNA"/>
</dbReference>
<keyword evidence="5" id="KW-1185">Reference proteome</keyword>
<dbReference type="Gene3D" id="3.30.160.60">
    <property type="entry name" value="Classic Zinc Finger"/>
    <property type="match status" value="1"/>
</dbReference>
<gene>
    <name evidence="4" type="ORF">QQZ08_003310</name>
</gene>
<comment type="caution">
    <text evidence="4">The sequence shown here is derived from an EMBL/GenBank/DDBJ whole genome shotgun (WGS) entry which is preliminary data.</text>
</comment>
<dbReference type="Proteomes" id="UP001498421">
    <property type="component" value="Unassembled WGS sequence"/>
</dbReference>
<dbReference type="Pfam" id="PF26176">
    <property type="entry name" value="zf_C2H2_17_2"/>
    <property type="match status" value="1"/>
</dbReference>
<proteinExistence type="predicted"/>
<feature type="compositionally biased region" description="Polar residues" evidence="1">
    <location>
        <begin position="514"/>
        <end position="528"/>
    </location>
</feature>